<dbReference type="InterPro" id="IPR000182">
    <property type="entry name" value="GNAT_dom"/>
</dbReference>
<gene>
    <name evidence="2" type="ORF">R9X50_00621200</name>
</gene>
<dbReference type="Proteomes" id="UP001303373">
    <property type="component" value="Chromosome 10"/>
</dbReference>
<evidence type="ECO:0000313" key="2">
    <source>
        <dbReference type="EMBL" id="WPH03335.1"/>
    </source>
</evidence>
<accession>A0AAQ3M9A9</accession>
<reference evidence="2 3" key="1">
    <citation type="submission" date="2023-11" db="EMBL/GenBank/DDBJ databases">
        <title>An acidophilic fungus is an integral part of prey digestion in a carnivorous sundew plant.</title>
        <authorList>
            <person name="Tsai I.J."/>
        </authorList>
    </citation>
    <scope>NUCLEOTIDE SEQUENCE [LARGE SCALE GENOMIC DNA]</scope>
    <source>
        <strain evidence="2">169a</strain>
    </source>
</reference>
<dbReference type="EMBL" id="CP138589">
    <property type="protein sequence ID" value="WPH03335.1"/>
    <property type="molecule type" value="Genomic_DNA"/>
</dbReference>
<keyword evidence="3" id="KW-1185">Reference proteome</keyword>
<dbReference type="InterPro" id="IPR052523">
    <property type="entry name" value="Trichothecene_AcTrans"/>
</dbReference>
<dbReference type="PANTHER" id="PTHR42791">
    <property type="entry name" value="GNAT FAMILY ACETYLTRANSFERASE"/>
    <property type="match status" value="1"/>
</dbReference>
<feature type="domain" description="N-acetyltransferase" evidence="1">
    <location>
        <begin position="139"/>
        <end position="195"/>
    </location>
</feature>
<dbReference type="SUPFAM" id="SSF55729">
    <property type="entry name" value="Acyl-CoA N-acyltransferases (Nat)"/>
    <property type="match status" value="1"/>
</dbReference>
<dbReference type="Gene3D" id="3.40.630.30">
    <property type="match status" value="1"/>
</dbReference>
<dbReference type="Pfam" id="PF13508">
    <property type="entry name" value="Acetyltransf_7"/>
    <property type="match status" value="1"/>
</dbReference>
<evidence type="ECO:0000259" key="1">
    <source>
        <dbReference type="Pfam" id="PF13508"/>
    </source>
</evidence>
<dbReference type="GO" id="GO:0016747">
    <property type="term" value="F:acyltransferase activity, transferring groups other than amino-acyl groups"/>
    <property type="evidence" value="ECO:0007669"/>
    <property type="project" value="InterPro"/>
</dbReference>
<organism evidence="2 3">
    <name type="scientific">Acrodontium crateriforme</name>
    <dbReference type="NCBI Taxonomy" id="150365"/>
    <lineage>
        <taxon>Eukaryota</taxon>
        <taxon>Fungi</taxon>
        <taxon>Dikarya</taxon>
        <taxon>Ascomycota</taxon>
        <taxon>Pezizomycotina</taxon>
        <taxon>Dothideomycetes</taxon>
        <taxon>Dothideomycetidae</taxon>
        <taxon>Mycosphaerellales</taxon>
        <taxon>Teratosphaeriaceae</taxon>
        <taxon>Acrodontium</taxon>
    </lineage>
</organism>
<sequence>MGSVARKDYKVEPAGAEAAEGMGILGRRTFGNDPMQRRIFPKDREHLTPRDEFKAWRTRSLGKRLMKEGNVTFKVVDPSDSTRIIGMAQWSRPYFFANPENDKRAAGEDETPACVDLEARNQLMEALDGARKETWRDDWNFWYLGTLAVDEDYRRQGIATLLMEWGIQQAEKDGLPLYLEATPMGALFYPSLGFEAIKVIPVMDGACDLTLMIKYPKKCE</sequence>
<protein>
    <recommendedName>
        <fullName evidence="1">N-acetyltransferase domain-containing protein</fullName>
    </recommendedName>
</protein>
<evidence type="ECO:0000313" key="3">
    <source>
        <dbReference type="Proteomes" id="UP001303373"/>
    </source>
</evidence>
<dbReference type="AlphaFoldDB" id="A0AAQ3M9A9"/>
<proteinExistence type="predicted"/>
<dbReference type="CDD" id="cd04301">
    <property type="entry name" value="NAT_SF"/>
    <property type="match status" value="1"/>
</dbReference>
<dbReference type="PANTHER" id="PTHR42791:SF2">
    <property type="entry name" value="N-ACETYLTRANSFERASE DOMAIN-CONTAINING PROTEIN"/>
    <property type="match status" value="1"/>
</dbReference>
<dbReference type="InterPro" id="IPR016181">
    <property type="entry name" value="Acyl_CoA_acyltransferase"/>
</dbReference>
<name>A0AAQ3M9A9_9PEZI</name>